<dbReference type="RefSeq" id="WP_069608843.1">
    <property type="nucleotide sequence ID" value="NZ_CP015217.1"/>
</dbReference>
<keyword evidence="3" id="KW-1185">Reference proteome</keyword>
<evidence type="ECO:0000313" key="2">
    <source>
        <dbReference type="EMBL" id="AOP35641.1"/>
    </source>
</evidence>
<dbReference type="KEGG" id="laj:A0128_18410"/>
<dbReference type="EMBL" id="CP015217">
    <property type="protein sequence ID" value="AOP35641.1"/>
    <property type="molecule type" value="Genomic_DNA"/>
</dbReference>
<dbReference type="PANTHER" id="PTHR43215">
    <property type="entry name" value="RADIAL SPOKE HEAD 1 HOMOLOG"/>
    <property type="match status" value="1"/>
</dbReference>
<evidence type="ECO:0000313" key="3">
    <source>
        <dbReference type="Proteomes" id="UP000094197"/>
    </source>
</evidence>
<evidence type="ECO:0000256" key="1">
    <source>
        <dbReference type="ARBA" id="ARBA00022737"/>
    </source>
</evidence>
<name>A0A1D7V1E5_9LEPT</name>
<dbReference type="Pfam" id="PF02493">
    <property type="entry name" value="MORN"/>
    <property type="match status" value="4"/>
</dbReference>
<dbReference type="Proteomes" id="UP000094197">
    <property type="component" value="Chromosome 1"/>
</dbReference>
<dbReference type="OrthoDB" id="330906at2"/>
<protein>
    <submittedName>
        <fullName evidence="2">Membrane-binding protein</fullName>
    </submittedName>
</protein>
<dbReference type="SUPFAM" id="SSF82185">
    <property type="entry name" value="Histone H3 K4-specific methyltransferase SET7/9 N-terminal domain"/>
    <property type="match status" value="2"/>
</dbReference>
<dbReference type="PANTHER" id="PTHR43215:SF14">
    <property type="entry name" value="RADIAL SPOKE HEAD 1 HOMOLOG"/>
    <property type="match status" value="1"/>
</dbReference>
<sequence length="181" mass="20214">MFRINVFVLFCFSFISILPQSPRSCLSGNCKNGKGVLIDASGNESKGTFVNGTLEGYAEVKFKNREMFSGIRKRLSIRGKAQRIDPETGKVVYGTWIEDGDCNDKGCKTWANFIPDSNVECIFQGTFRRNQKVGKGSYICLNGERFEGIYANDLANGRGKLIYSDGSFYEGEFKNGYPISK</sequence>
<dbReference type="InterPro" id="IPR003409">
    <property type="entry name" value="MORN"/>
</dbReference>
<dbReference type="Gene3D" id="2.20.110.10">
    <property type="entry name" value="Histone H3 K4-specific methyltransferase SET7/9 N-terminal domain"/>
    <property type="match status" value="1"/>
</dbReference>
<gene>
    <name evidence="2" type="ORF">A0128_18410</name>
</gene>
<accession>A0A1D7V1E5</accession>
<keyword evidence="1" id="KW-0677">Repeat</keyword>
<organism evidence="2 3">
    <name type="scientific">Leptospira tipperaryensis</name>
    <dbReference type="NCBI Taxonomy" id="2564040"/>
    <lineage>
        <taxon>Bacteria</taxon>
        <taxon>Pseudomonadati</taxon>
        <taxon>Spirochaetota</taxon>
        <taxon>Spirochaetia</taxon>
        <taxon>Leptospirales</taxon>
        <taxon>Leptospiraceae</taxon>
        <taxon>Leptospira</taxon>
    </lineage>
</organism>
<reference evidence="2 3" key="1">
    <citation type="submission" date="2016-04" db="EMBL/GenBank/DDBJ databases">
        <title>Complete genome seqeunce of Leptospira alstonii serovar Room22.</title>
        <authorList>
            <person name="Nally J.E."/>
            <person name="Bayles D.O."/>
            <person name="Hurley D."/>
            <person name="Fanning S."/>
            <person name="McMahon B.J."/>
            <person name="Arent Z."/>
        </authorList>
    </citation>
    <scope>NUCLEOTIDE SEQUENCE [LARGE SCALE GENOMIC DNA]</scope>
    <source>
        <strain evidence="2 3">GWTS #1</strain>
    </source>
</reference>
<dbReference type="AlphaFoldDB" id="A0A1D7V1E5"/>
<proteinExistence type="predicted"/>